<evidence type="ECO:0000256" key="1">
    <source>
        <dbReference type="SAM" id="Coils"/>
    </source>
</evidence>
<organism evidence="3 4">
    <name type="scientific">Kutzneria kofuensis</name>
    <dbReference type="NCBI Taxonomy" id="103725"/>
    <lineage>
        <taxon>Bacteria</taxon>
        <taxon>Bacillati</taxon>
        <taxon>Actinomycetota</taxon>
        <taxon>Actinomycetes</taxon>
        <taxon>Pseudonocardiales</taxon>
        <taxon>Pseudonocardiaceae</taxon>
        <taxon>Kutzneria</taxon>
    </lineage>
</organism>
<keyword evidence="1" id="KW-0175">Coiled coil</keyword>
<keyword evidence="4" id="KW-1185">Reference proteome</keyword>
<feature type="coiled-coil region" evidence="1">
    <location>
        <begin position="291"/>
        <end position="339"/>
    </location>
</feature>
<proteinExistence type="predicted"/>
<gene>
    <name evidence="3" type="ORF">BJ998_002611</name>
</gene>
<evidence type="ECO:0000256" key="2">
    <source>
        <dbReference type="SAM" id="MobiDB-lite"/>
    </source>
</evidence>
<dbReference type="RefSeq" id="WP_379818441.1">
    <property type="nucleotide sequence ID" value="NZ_JBHMBX010000042.1"/>
</dbReference>
<evidence type="ECO:0000313" key="3">
    <source>
        <dbReference type="EMBL" id="MBB5891415.1"/>
    </source>
</evidence>
<name>A0A7W9KFE3_9PSEU</name>
<dbReference type="Pfam" id="PF13558">
    <property type="entry name" value="SbcC_Walker_B"/>
    <property type="match status" value="1"/>
</dbReference>
<accession>A0A7W9KFE3</accession>
<feature type="region of interest" description="Disordered" evidence="2">
    <location>
        <begin position="836"/>
        <end position="879"/>
    </location>
</feature>
<dbReference type="SUPFAM" id="SSF52540">
    <property type="entry name" value="P-loop containing nucleoside triphosphate hydrolases"/>
    <property type="match status" value="1"/>
</dbReference>
<dbReference type="EMBL" id="JACHIR010000001">
    <property type="protein sequence ID" value="MBB5891415.1"/>
    <property type="molecule type" value="Genomic_DNA"/>
</dbReference>
<dbReference type="InterPro" id="IPR027417">
    <property type="entry name" value="P-loop_NTPase"/>
</dbReference>
<protein>
    <submittedName>
        <fullName evidence="3">Uncharacterized protein</fullName>
    </submittedName>
</protein>
<dbReference type="Gene3D" id="3.40.50.300">
    <property type="entry name" value="P-loop containing nucleotide triphosphate hydrolases"/>
    <property type="match status" value="2"/>
</dbReference>
<reference evidence="3 4" key="1">
    <citation type="submission" date="2020-08" db="EMBL/GenBank/DDBJ databases">
        <title>Sequencing the genomes of 1000 actinobacteria strains.</title>
        <authorList>
            <person name="Klenk H.-P."/>
        </authorList>
    </citation>
    <scope>NUCLEOTIDE SEQUENCE [LARGE SCALE GENOMIC DNA]</scope>
    <source>
        <strain evidence="3 4">DSM 43851</strain>
    </source>
</reference>
<feature type="coiled-coil region" evidence="1">
    <location>
        <begin position="895"/>
        <end position="922"/>
    </location>
</feature>
<feature type="compositionally biased region" description="Basic and acidic residues" evidence="2">
    <location>
        <begin position="855"/>
        <end position="879"/>
    </location>
</feature>
<sequence>MFADDELLPPAGHPERFGTRWRLVGAGLSNVWRYGDLVLDAASGRLLLRGPNGTGKTTALEALWPYLLDLNAQRLVAGKARTTTLSSLMREGATGKRRYGYLWLVLAAPGSDGIHTFGVRLQFSAGASPAVKVIPFTVPGAPITDFPLHDTGRAPLMLDRFTELVTAAGGQIFDDEDAYVTHLAARVWNASATHLRDLAQRIRAVRNPSLLGDVSPRAAADALREALPGVADDTITATADALAESDATREAFNRDRDAADVLDEFAGTWAGHVTAILTDAHAVASAAASAVDRAAAQTSQLERKLAKADEAERDARSAEETLRLQLRDIDARIEVLEDDENFKAAGRITELTTRLGTEKKHATAALAQLTTTTTTLREQTASLTDQVGELVVDLDEQVSAAAEADTGAAVDKPLLSWTSRPRAVVTIGGTVADPGPGLTVEADPTRLDTIAEHWTARARYHTVRAGDAQLAISDFTRTVAPAADAARTAKTKADHAAQAADIATQTEQRTTVAARTAASAWLDAVAAWPVAPGDLYARLATDSDDGIALWTTSDLDELRTAEPGQVLDEASRWRQLVTDRAAHARATLLHQRHALLERADELTEDAAARRAEADELRSGQLLPLPRPAWLDSNDDTAALAAALEWSPTFPDEQARALVETALAASGLLAATLTADGAATAAWQVRPAGPAVPTNLHAVLAVDQDHSHANAAADVLARIALHATAADDGEPAAALVIGRDGTFRAGTLFGRAPGTDDPSQLPPPQHVGGAQRRAAALARAEQLDDEATDLDVAAATARSTADQLRQRAAAIDEHAAAFPSARTLEQKEVARVGAAQEATRLRHEASDAQKTSIAAAEHEAEQRLEWSDRTRSRSLPADRDALDQIKSNSSDAAKALHTAATAVQRLRSRLERLLAEVSRLGDTSGTLPRLCSEAQAADDIAAATAEKVRVLRENVGQAAQQAHAAHAAACSTRDDLRAQTGPARDSVEKAARETSRLGALLESARLNEQEAKPAADARLRELRSLLAAPGVAEVLSGVVGPDAVAADLLDAVARALAGRRTYGRKTLRERYDTARAALAGMWTLDPADSYADLDTFVLTHDDVPFTPIAAARRAQELKAKAQAALDAAEESALRDFVVGRLPSAIGTAWTRLHDWADDVNRKMRSAAASSGVGVQVRVRLVDDLSPAARTVYELACKVADADRTREQKAMVGQALQQLIAAADGDTMVDKLAAAVDVRSWVDVYYEVTRPGSNAQRWSPKTGLSGGERRLVVLAPMIAAVAAAYDSLVPSGLRLIALDEVPAEVDERGREGLARYLAELDLDLVCTSYLWDGAPGAWDGIDAHDLEAAGDGTVVAFPMLIRGLDALPGDPTVEPNR</sequence>
<evidence type="ECO:0000313" key="4">
    <source>
        <dbReference type="Proteomes" id="UP000585638"/>
    </source>
</evidence>
<dbReference type="Proteomes" id="UP000585638">
    <property type="component" value="Unassembled WGS sequence"/>
</dbReference>
<comment type="caution">
    <text evidence="3">The sequence shown here is derived from an EMBL/GenBank/DDBJ whole genome shotgun (WGS) entry which is preliminary data.</text>
</comment>